<accession>A0ABR2EC80</accession>
<evidence type="ECO:0000313" key="3">
    <source>
        <dbReference type="Proteomes" id="UP001472677"/>
    </source>
</evidence>
<comment type="caution">
    <text evidence="2">The sequence shown here is derived from an EMBL/GenBank/DDBJ whole genome shotgun (WGS) entry which is preliminary data.</text>
</comment>
<name>A0ABR2EC80_9ROSI</name>
<dbReference type="Proteomes" id="UP001472677">
    <property type="component" value="Unassembled WGS sequence"/>
</dbReference>
<feature type="compositionally biased region" description="Polar residues" evidence="1">
    <location>
        <begin position="83"/>
        <end position="97"/>
    </location>
</feature>
<evidence type="ECO:0000313" key="2">
    <source>
        <dbReference type="EMBL" id="KAK8557717.1"/>
    </source>
</evidence>
<reference evidence="2 3" key="1">
    <citation type="journal article" date="2024" name="G3 (Bethesda)">
        <title>Genome assembly of Hibiscus sabdariffa L. provides insights into metabolisms of medicinal natural products.</title>
        <authorList>
            <person name="Kim T."/>
        </authorList>
    </citation>
    <scope>NUCLEOTIDE SEQUENCE [LARGE SCALE GENOMIC DNA]</scope>
    <source>
        <strain evidence="2">TK-2024</strain>
        <tissue evidence="2">Old leaves</tissue>
    </source>
</reference>
<organism evidence="2 3">
    <name type="scientific">Hibiscus sabdariffa</name>
    <name type="common">roselle</name>
    <dbReference type="NCBI Taxonomy" id="183260"/>
    <lineage>
        <taxon>Eukaryota</taxon>
        <taxon>Viridiplantae</taxon>
        <taxon>Streptophyta</taxon>
        <taxon>Embryophyta</taxon>
        <taxon>Tracheophyta</taxon>
        <taxon>Spermatophyta</taxon>
        <taxon>Magnoliopsida</taxon>
        <taxon>eudicotyledons</taxon>
        <taxon>Gunneridae</taxon>
        <taxon>Pentapetalae</taxon>
        <taxon>rosids</taxon>
        <taxon>malvids</taxon>
        <taxon>Malvales</taxon>
        <taxon>Malvaceae</taxon>
        <taxon>Malvoideae</taxon>
        <taxon>Hibiscus</taxon>
    </lineage>
</organism>
<feature type="compositionally biased region" description="Polar residues" evidence="1">
    <location>
        <begin position="11"/>
        <end position="26"/>
    </location>
</feature>
<dbReference type="EMBL" id="JBBPBM010000016">
    <property type="protein sequence ID" value="KAK8557717.1"/>
    <property type="molecule type" value="Genomic_DNA"/>
</dbReference>
<feature type="compositionally biased region" description="Low complexity" evidence="1">
    <location>
        <begin position="119"/>
        <end position="130"/>
    </location>
</feature>
<protein>
    <submittedName>
        <fullName evidence="2">Uncharacterized protein</fullName>
    </submittedName>
</protein>
<gene>
    <name evidence="2" type="ORF">V6N12_009943</name>
</gene>
<feature type="compositionally biased region" description="Polar residues" evidence="1">
    <location>
        <begin position="177"/>
        <end position="187"/>
    </location>
</feature>
<proteinExistence type="predicted"/>
<sequence length="219" mass="23985">MYGHAKELCPKSSTSPSNSDVMNSPSPRVKSIPLGLIRTFNVTDDFPSQTEPDMAAPVVDTPITPLLDDYIDTPTVTDKENVPPTTSKQNSKSQNNTTMCKSFEIVISQKSLNIGPLRHQSSSTTSSSHQQKNRVPQTPLSSIKHVAVVIPDNHHPTLPSISPPRGDRRSHRKSTPKTDNSSKQSVRQALPPVMQPVVKTNPEYHGWLFATNPGLARHG</sequence>
<feature type="region of interest" description="Disordered" evidence="1">
    <location>
        <begin position="116"/>
        <end position="190"/>
    </location>
</feature>
<feature type="region of interest" description="Disordered" evidence="1">
    <location>
        <begin position="1"/>
        <end position="30"/>
    </location>
</feature>
<keyword evidence="3" id="KW-1185">Reference proteome</keyword>
<evidence type="ECO:0000256" key="1">
    <source>
        <dbReference type="SAM" id="MobiDB-lite"/>
    </source>
</evidence>
<feature type="region of interest" description="Disordered" evidence="1">
    <location>
        <begin position="70"/>
        <end position="97"/>
    </location>
</feature>